<accession>A0A2T5XWN1</accession>
<dbReference type="AlphaFoldDB" id="A0A2T5XWN1"/>
<dbReference type="Proteomes" id="UP000243985">
    <property type="component" value="Unassembled WGS sequence"/>
</dbReference>
<dbReference type="InterPro" id="IPR002716">
    <property type="entry name" value="PIN_dom"/>
</dbReference>
<dbReference type="Gene3D" id="3.40.50.1010">
    <property type="entry name" value="5'-nuclease"/>
    <property type="match status" value="1"/>
</dbReference>
<evidence type="ECO:0000259" key="1">
    <source>
        <dbReference type="Pfam" id="PF10130"/>
    </source>
</evidence>
<dbReference type="SUPFAM" id="SSF88723">
    <property type="entry name" value="PIN domain-like"/>
    <property type="match status" value="1"/>
</dbReference>
<organism evidence="2 3">
    <name type="scientific">Capnocytophaga leadbetteri</name>
    <dbReference type="NCBI Taxonomy" id="327575"/>
    <lineage>
        <taxon>Bacteria</taxon>
        <taxon>Pseudomonadati</taxon>
        <taxon>Bacteroidota</taxon>
        <taxon>Flavobacteriia</taxon>
        <taxon>Flavobacteriales</taxon>
        <taxon>Flavobacteriaceae</taxon>
        <taxon>Capnocytophaga</taxon>
    </lineage>
</organism>
<sequence length="151" mass="17477">MIVISDTNIIYSCFYSRKGVIATILNDKKKSIQFIAPDYLLNEVKEHLPEIMEDNNLTKTEANALLKEFTKNITFFKVDDIPQKYVDKAEEIAQSIDPDDFPFIALHLEKGHKIWTCDLKLINGLKEMGYDICVTTKDIKEKRYKKTNGLK</sequence>
<dbReference type="EMBL" id="QBKG01000003">
    <property type="protein sequence ID" value="PTX07797.1"/>
    <property type="molecule type" value="Genomic_DNA"/>
</dbReference>
<name>A0A2T5XWN1_9FLAO</name>
<proteinExistence type="predicted"/>
<evidence type="ECO:0000313" key="2">
    <source>
        <dbReference type="EMBL" id="PTX07797.1"/>
    </source>
</evidence>
<gene>
    <name evidence="2" type="ORF">C8P65_103165</name>
</gene>
<reference evidence="2 3" key="1">
    <citation type="submission" date="2018-04" db="EMBL/GenBank/DDBJ databases">
        <title>Genomic Encyclopedia of Archaeal and Bacterial Type Strains, Phase II (KMG-II): from individual species to whole genera.</title>
        <authorList>
            <person name="Goeker M."/>
        </authorList>
    </citation>
    <scope>NUCLEOTIDE SEQUENCE [LARGE SCALE GENOMIC DNA]</scope>
    <source>
        <strain evidence="2 3">DSM 22902</strain>
    </source>
</reference>
<feature type="domain" description="PIN" evidence="1">
    <location>
        <begin position="6"/>
        <end position="127"/>
    </location>
</feature>
<dbReference type="RefSeq" id="WP_107781766.1">
    <property type="nucleotide sequence ID" value="NZ_QBKG01000003.1"/>
</dbReference>
<evidence type="ECO:0000313" key="3">
    <source>
        <dbReference type="Proteomes" id="UP000243985"/>
    </source>
</evidence>
<comment type="caution">
    <text evidence="2">The sequence shown here is derived from an EMBL/GenBank/DDBJ whole genome shotgun (WGS) entry which is preliminary data.</text>
</comment>
<dbReference type="Pfam" id="PF10130">
    <property type="entry name" value="PIN_2"/>
    <property type="match status" value="1"/>
</dbReference>
<dbReference type="InterPro" id="IPR029060">
    <property type="entry name" value="PIN-like_dom_sf"/>
</dbReference>
<protein>
    <submittedName>
        <fullName evidence="2">PIN domain-containing protein</fullName>
    </submittedName>
</protein>
<dbReference type="GeneID" id="84580355"/>